<gene>
    <name evidence="4" type="ORF">ACFYV7_39235</name>
</gene>
<sequence>MSAMSNVGGKTVVITGASSGIGAAAARELHRRGANVVPVGRSPEKTAEIADELGTQPWIADFADLSTVHDLADGLLSSHARIDVLANNAGGLWSDHTITVDGHEQTFQVNALAPLLLTQLLTDRLRHSGGRVITTSSAQHKKGRLDLDDLDSTRRYRPMQAYATSKLAAALLTREYARRHPEVGVADFDPGSIASEFNRDMGFTGSLLRGPLGRLILTSPEQGAKTLVYLAETDEPLHGQYYFRSRVAHPSLAALDLDTGRRLWHLSNAFLDVVAV</sequence>
<name>A0ABW6R5T4_9NOCA</name>
<comment type="similarity">
    <text evidence="1 3">Belongs to the short-chain dehydrogenases/reductases (SDR) family.</text>
</comment>
<dbReference type="RefSeq" id="WP_387726032.1">
    <property type="nucleotide sequence ID" value="NZ_JBIAPI010000016.1"/>
</dbReference>
<reference evidence="4 5" key="1">
    <citation type="submission" date="2024-10" db="EMBL/GenBank/DDBJ databases">
        <title>The Natural Products Discovery Center: Release of the First 8490 Sequenced Strains for Exploring Actinobacteria Biosynthetic Diversity.</title>
        <authorList>
            <person name="Kalkreuter E."/>
            <person name="Kautsar S.A."/>
            <person name="Yang D."/>
            <person name="Bader C.D."/>
            <person name="Teijaro C.N."/>
            <person name="Fluegel L."/>
            <person name="Davis C.M."/>
            <person name="Simpson J.R."/>
            <person name="Lauterbach L."/>
            <person name="Steele A.D."/>
            <person name="Gui C."/>
            <person name="Meng S."/>
            <person name="Li G."/>
            <person name="Viehrig K."/>
            <person name="Ye F."/>
            <person name="Su P."/>
            <person name="Kiefer A.F."/>
            <person name="Nichols A."/>
            <person name="Cepeda A.J."/>
            <person name="Yan W."/>
            <person name="Fan B."/>
            <person name="Jiang Y."/>
            <person name="Adhikari A."/>
            <person name="Zheng C.-J."/>
            <person name="Schuster L."/>
            <person name="Cowan T.M."/>
            <person name="Smanski M.J."/>
            <person name="Chevrette M.G."/>
            <person name="De Carvalho L.P.S."/>
            <person name="Shen B."/>
        </authorList>
    </citation>
    <scope>NUCLEOTIDE SEQUENCE [LARGE SCALE GENOMIC DNA]</scope>
    <source>
        <strain evidence="4 5">NPDC003040</strain>
    </source>
</reference>
<comment type="caution">
    <text evidence="4">The sequence shown here is derived from an EMBL/GenBank/DDBJ whole genome shotgun (WGS) entry which is preliminary data.</text>
</comment>
<dbReference type="InterPro" id="IPR036291">
    <property type="entry name" value="NAD(P)-bd_dom_sf"/>
</dbReference>
<evidence type="ECO:0000256" key="3">
    <source>
        <dbReference type="RuleBase" id="RU000363"/>
    </source>
</evidence>
<keyword evidence="2" id="KW-0560">Oxidoreductase</keyword>
<dbReference type="EMBL" id="JBIAPI010000016">
    <property type="protein sequence ID" value="MFF3228880.1"/>
    <property type="molecule type" value="Genomic_DNA"/>
</dbReference>
<dbReference type="PRINTS" id="PR00081">
    <property type="entry name" value="GDHRDH"/>
</dbReference>
<dbReference type="SUPFAM" id="SSF51735">
    <property type="entry name" value="NAD(P)-binding Rossmann-fold domains"/>
    <property type="match status" value="1"/>
</dbReference>
<keyword evidence="5" id="KW-1185">Reference proteome</keyword>
<dbReference type="PRINTS" id="PR00080">
    <property type="entry name" value="SDRFAMILY"/>
</dbReference>
<dbReference type="InterPro" id="IPR020904">
    <property type="entry name" value="Sc_DH/Rdtase_CS"/>
</dbReference>
<dbReference type="Proteomes" id="UP001601948">
    <property type="component" value="Unassembled WGS sequence"/>
</dbReference>
<dbReference type="InterPro" id="IPR002347">
    <property type="entry name" value="SDR_fam"/>
</dbReference>
<proteinExistence type="inferred from homology"/>
<dbReference type="Gene3D" id="3.40.50.720">
    <property type="entry name" value="NAD(P)-binding Rossmann-like Domain"/>
    <property type="match status" value="1"/>
</dbReference>
<dbReference type="Pfam" id="PF00106">
    <property type="entry name" value="adh_short"/>
    <property type="match status" value="1"/>
</dbReference>
<evidence type="ECO:0000313" key="4">
    <source>
        <dbReference type="EMBL" id="MFF3228880.1"/>
    </source>
</evidence>
<dbReference type="PROSITE" id="PS00061">
    <property type="entry name" value="ADH_SHORT"/>
    <property type="match status" value="1"/>
</dbReference>
<accession>A0ABW6R5T4</accession>
<protein>
    <submittedName>
        <fullName evidence="4">SDR family NAD(P)-dependent oxidoreductase</fullName>
    </submittedName>
</protein>
<organism evidence="4 5">
    <name type="scientific">Nocardia suismassiliense</name>
    <dbReference type="NCBI Taxonomy" id="2077092"/>
    <lineage>
        <taxon>Bacteria</taxon>
        <taxon>Bacillati</taxon>
        <taxon>Actinomycetota</taxon>
        <taxon>Actinomycetes</taxon>
        <taxon>Mycobacteriales</taxon>
        <taxon>Nocardiaceae</taxon>
        <taxon>Nocardia</taxon>
    </lineage>
</organism>
<evidence type="ECO:0000256" key="1">
    <source>
        <dbReference type="ARBA" id="ARBA00006484"/>
    </source>
</evidence>
<evidence type="ECO:0000313" key="5">
    <source>
        <dbReference type="Proteomes" id="UP001601948"/>
    </source>
</evidence>
<evidence type="ECO:0000256" key="2">
    <source>
        <dbReference type="ARBA" id="ARBA00023002"/>
    </source>
</evidence>
<dbReference type="PANTHER" id="PTHR43157">
    <property type="entry name" value="PHOSPHATIDYLINOSITOL-GLYCAN BIOSYNTHESIS CLASS F PROTEIN-RELATED"/>
    <property type="match status" value="1"/>
</dbReference>
<dbReference type="PANTHER" id="PTHR43157:SF31">
    <property type="entry name" value="PHOSPHATIDYLINOSITOL-GLYCAN BIOSYNTHESIS CLASS F PROTEIN"/>
    <property type="match status" value="1"/>
</dbReference>